<proteinExistence type="predicted"/>
<evidence type="ECO:0000313" key="1">
    <source>
        <dbReference type="EMBL" id="SEM93571.1"/>
    </source>
</evidence>
<keyword evidence="2" id="KW-1185">Reference proteome</keyword>
<name>A0A1H8CE81_9FLAO</name>
<protein>
    <submittedName>
        <fullName evidence="1">Uncharacterized protein</fullName>
    </submittedName>
</protein>
<dbReference type="AlphaFoldDB" id="A0A1H8CE81"/>
<sequence>MRTQLFNEKDFEQITLTVNNDWKIIYNKLTIFDPEIHELTEEEFDFYTLGLFTQNMTQIESKDKKLLIDIGWYPDSEINGEFLLQVLPIKDGDCDWFNPIAEFRTRSLKQLVLKIEELTK</sequence>
<reference evidence="2" key="1">
    <citation type="submission" date="2016-10" db="EMBL/GenBank/DDBJ databases">
        <authorList>
            <person name="Varghese N."/>
            <person name="Submissions S."/>
        </authorList>
    </citation>
    <scope>NUCLEOTIDE SEQUENCE [LARGE SCALE GENOMIC DNA]</scope>
    <source>
        <strain evidence="2">DSM 17453</strain>
    </source>
</reference>
<dbReference type="OrthoDB" id="2652925at2"/>
<evidence type="ECO:0000313" key="2">
    <source>
        <dbReference type="Proteomes" id="UP000199450"/>
    </source>
</evidence>
<dbReference type="STRING" id="295069.SAMN05421856_10926"/>
<dbReference type="Proteomes" id="UP000199450">
    <property type="component" value="Unassembled WGS sequence"/>
</dbReference>
<gene>
    <name evidence="1" type="ORF">SAMN05421856_10926</name>
</gene>
<dbReference type="RefSeq" id="WP_090001305.1">
    <property type="nucleotide sequence ID" value="NZ_FOBV01000009.1"/>
</dbReference>
<accession>A0A1H8CE81</accession>
<dbReference type="EMBL" id="FOBV01000009">
    <property type="protein sequence ID" value="SEM93571.1"/>
    <property type="molecule type" value="Genomic_DNA"/>
</dbReference>
<organism evidence="1 2">
    <name type="scientific">Chryseobacterium taichungense</name>
    <dbReference type="NCBI Taxonomy" id="295069"/>
    <lineage>
        <taxon>Bacteria</taxon>
        <taxon>Pseudomonadati</taxon>
        <taxon>Bacteroidota</taxon>
        <taxon>Flavobacteriia</taxon>
        <taxon>Flavobacteriales</taxon>
        <taxon>Weeksellaceae</taxon>
        <taxon>Chryseobacterium group</taxon>
        <taxon>Chryseobacterium</taxon>
    </lineage>
</organism>